<dbReference type="EMBL" id="OCZC01000073">
    <property type="protein sequence ID" value="SOO25533.1"/>
    <property type="molecule type" value="Genomic_DNA"/>
</dbReference>
<name>A0A7Z7NI60_XANCH</name>
<gene>
    <name evidence="1" type="ORF">XFF6991_460088</name>
</gene>
<evidence type="ECO:0000313" key="2">
    <source>
        <dbReference type="Proteomes" id="UP000234345"/>
    </source>
</evidence>
<reference evidence="1 2" key="1">
    <citation type="submission" date="2017-10" db="EMBL/GenBank/DDBJ databases">
        <authorList>
            <person name="Regsiter A."/>
            <person name="William W."/>
        </authorList>
    </citation>
    <scope>NUCLEOTIDE SEQUENCE [LARGE SCALE GENOMIC DNA]</scope>
    <source>
        <strain evidence="1 2">CFBP6991</strain>
    </source>
</reference>
<comment type="caution">
    <text evidence="1">The sequence shown here is derived from an EMBL/GenBank/DDBJ whole genome shotgun (WGS) entry which is preliminary data.</text>
</comment>
<accession>A0A7Z7NI60</accession>
<organism evidence="1 2">
    <name type="scientific">Xanthomonas campestris pv. phaseoli</name>
    <dbReference type="NCBI Taxonomy" id="317013"/>
    <lineage>
        <taxon>Bacteria</taxon>
        <taxon>Pseudomonadati</taxon>
        <taxon>Pseudomonadota</taxon>
        <taxon>Gammaproteobacteria</taxon>
        <taxon>Lysobacterales</taxon>
        <taxon>Lysobacteraceae</taxon>
        <taxon>Xanthomonas</taxon>
    </lineage>
</organism>
<dbReference type="Proteomes" id="UP000234345">
    <property type="component" value="Unassembled WGS sequence"/>
</dbReference>
<protein>
    <submittedName>
        <fullName evidence="1">Uncharacterized protein</fullName>
    </submittedName>
</protein>
<sequence>MTADRPLRRMSDPPLDRTAKDFSVGRLKLGARADTGGSWSLATSCVTSATRPFGRDTDFVPLRGSSQSPCNKASRIVEIGPD</sequence>
<proteinExistence type="predicted"/>
<evidence type="ECO:0000313" key="1">
    <source>
        <dbReference type="EMBL" id="SOO25533.1"/>
    </source>
</evidence>
<dbReference type="AlphaFoldDB" id="A0A7Z7NI60"/>